<name>A0A3M7SG11_BRAPC</name>
<comment type="caution">
    <text evidence="2">The sequence shown here is derived from an EMBL/GenBank/DDBJ whole genome shotgun (WGS) entry which is preliminary data.</text>
</comment>
<evidence type="ECO:0000256" key="1">
    <source>
        <dbReference type="SAM" id="SignalP"/>
    </source>
</evidence>
<accession>A0A3M7SG11</accession>
<evidence type="ECO:0000313" key="2">
    <source>
        <dbReference type="EMBL" id="RNA34733.1"/>
    </source>
</evidence>
<protein>
    <submittedName>
        <fullName evidence="2">Uncharacterized protein</fullName>
    </submittedName>
</protein>
<organism evidence="2 3">
    <name type="scientific">Brachionus plicatilis</name>
    <name type="common">Marine rotifer</name>
    <name type="synonym">Brachionus muelleri</name>
    <dbReference type="NCBI Taxonomy" id="10195"/>
    <lineage>
        <taxon>Eukaryota</taxon>
        <taxon>Metazoa</taxon>
        <taxon>Spiralia</taxon>
        <taxon>Gnathifera</taxon>
        <taxon>Rotifera</taxon>
        <taxon>Eurotatoria</taxon>
        <taxon>Monogononta</taxon>
        <taxon>Pseudotrocha</taxon>
        <taxon>Ploima</taxon>
        <taxon>Brachionidae</taxon>
        <taxon>Brachionus</taxon>
    </lineage>
</organism>
<keyword evidence="1" id="KW-0732">Signal</keyword>
<proteinExistence type="predicted"/>
<keyword evidence="3" id="KW-1185">Reference proteome</keyword>
<sequence length="70" mass="7908">MVAFSTMLIIGGVGVALLAQRGVGSKFFSLTIPKKSFFHGFQEFYLTFLTNQIKPEWPIEKLKKAEIVEE</sequence>
<feature type="signal peptide" evidence="1">
    <location>
        <begin position="1"/>
        <end position="24"/>
    </location>
</feature>
<feature type="chain" id="PRO_5018278618" evidence="1">
    <location>
        <begin position="25"/>
        <end position="70"/>
    </location>
</feature>
<dbReference type="EMBL" id="REGN01001425">
    <property type="protein sequence ID" value="RNA34733.1"/>
    <property type="molecule type" value="Genomic_DNA"/>
</dbReference>
<reference evidence="2 3" key="1">
    <citation type="journal article" date="2018" name="Sci. Rep.">
        <title>Genomic signatures of local adaptation to the degree of environmental predictability in rotifers.</title>
        <authorList>
            <person name="Franch-Gras L."/>
            <person name="Hahn C."/>
            <person name="Garcia-Roger E.M."/>
            <person name="Carmona M.J."/>
            <person name="Serra M."/>
            <person name="Gomez A."/>
        </authorList>
    </citation>
    <scope>NUCLEOTIDE SEQUENCE [LARGE SCALE GENOMIC DNA]</scope>
    <source>
        <strain evidence="2">HYR1</strain>
    </source>
</reference>
<gene>
    <name evidence="2" type="ORF">BpHYR1_032001</name>
</gene>
<evidence type="ECO:0000313" key="3">
    <source>
        <dbReference type="Proteomes" id="UP000276133"/>
    </source>
</evidence>
<dbReference type="AlphaFoldDB" id="A0A3M7SG11"/>
<dbReference type="Proteomes" id="UP000276133">
    <property type="component" value="Unassembled WGS sequence"/>
</dbReference>